<keyword evidence="3" id="KW-1185">Reference proteome</keyword>
<dbReference type="PANTHER" id="PTHR24410:SF23">
    <property type="entry name" value="BTB DOMAIN-CONTAINING PROTEIN-RELATED"/>
    <property type="match status" value="1"/>
</dbReference>
<name>A0A1D2NCU6_ORCCI</name>
<dbReference type="CDD" id="cd18186">
    <property type="entry name" value="BTB_POZ_ZBTB_KLHL-like"/>
    <property type="match status" value="1"/>
</dbReference>
<dbReference type="PROSITE" id="PS50097">
    <property type="entry name" value="BTB"/>
    <property type="match status" value="1"/>
</dbReference>
<dbReference type="Proteomes" id="UP000094527">
    <property type="component" value="Unassembled WGS sequence"/>
</dbReference>
<reference evidence="2 3" key="1">
    <citation type="journal article" date="2016" name="Genome Biol. Evol.">
        <title>Gene Family Evolution Reflects Adaptation to Soil Environmental Stressors in the Genome of the Collembolan Orchesella cincta.</title>
        <authorList>
            <person name="Faddeeva-Vakhrusheva A."/>
            <person name="Derks M.F."/>
            <person name="Anvar S.Y."/>
            <person name="Agamennone V."/>
            <person name="Suring W."/>
            <person name="Smit S."/>
            <person name="van Straalen N.M."/>
            <person name="Roelofs D."/>
        </authorList>
    </citation>
    <scope>NUCLEOTIDE SEQUENCE [LARGE SCALE GENOMIC DNA]</scope>
    <source>
        <tissue evidence="2">Mixed pool</tissue>
    </source>
</reference>
<organism evidence="2 3">
    <name type="scientific">Orchesella cincta</name>
    <name type="common">Springtail</name>
    <name type="synonym">Podura cincta</name>
    <dbReference type="NCBI Taxonomy" id="48709"/>
    <lineage>
        <taxon>Eukaryota</taxon>
        <taxon>Metazoa</taxon>
        <taxon>Ecdysozoa</taxon>
        <taxon>Arthropoda</taxon>
        <taxon>Hexapoda</taxon>
        <taxon>Collembola</taxon>
        <taxon>Entomobryomorpha</taxon>
        <taxon>Entomobryoidea</taxon>
        <taxon>Orchesellidae</taxon>
        <taxon>Orchesellinae</taxon>
        <taxon>Orchesella</taxon>
    </lineage>
</organism>
<proteinExistence type="predicted"/>
<dbReference type="SUPFAM" id="SSF54695">
    <property type="entry name" value="POZ domain"/>
    <property type="match status" value="1"/>
</dbReference>
<evidence type="ECO:0000259" key="1">
    <source>
        <dbReference type="PROSITE" id="PS50097"/>
    </source>
</evidence>
<dbReference type="Pfam" id="PF00651">
    <property type="entry name" value="BTB"/>
    <property type="match status" value="1"/>
</dbReference>
<protein>
    <submittedName>
        <fullName evidence="2">Zinc finger and BTB domain-containing protein 7A</fullName>
    </submittedName>
</protein>
<sequence length="372" mass="42521">MSKLYLVDCEKFQLQLVNSRSRRSAAAKFVGRKKFQVFYNTKTDRLPSSHLDLWKATQAVMQENYEKNRDQMAAMFGQWITVFFTISGSNPSNLKVDVEGWYLQKLVANFGQPLKLDLSLTLGGWKADAEGSLTKTTISGNEYANQRGECRFKTVSDIAFPCNFQYNLTLEGRMTIEINPADNIVFGPSTDHLAILKGMYEEKAFCDFNILSENGTEIPCHRTVLSANSPTFARILVTDCMETKVNAYKLDLSEEGVDALLKYVYFRNLDDPLASCHIAFELMDIAHQYDFIGLEDAIKQIFLGKSYLWYSINVAVDIYLYTLKLQDEQLKSEIVKVIKMKIDELEDSEVFQLLREEENKTAIDLMELCDSN</sequence>
<dbReference type="SMART" id="SM00225">
    <property type="entry name" value="BTB"/>
    <property type="match status" value="1"/>
</dbReference>
<dbReference type="InterPro" id="IPR051481">
    <property type="entry name" value="BTB-POZ/Galectin-3-binding"/>
</dbReference>
<gene>
    <name evidence="2" type="ORF">Ocin01_03606</name>
</gene>
<evidence type="ECO:0000313" key="3">
    <source>
        <dbReference type="Proteomes" id="UP000094527"/>
    </source>
</evidence>
<accession>A0A1D2NCU6</accession>
<dbReference type="OrthoDB" id="10067323at2759"/>
<dbReference type="InterPro" id="IPR011333">
    <property type="entry name" value="SKP1/BTB/POZ_sf"/>
</dbReference>
<feature type="domain" description="BTB" evidence="1">
    <location>
        <begin position="206"/>
        <end position="273"/>
    </location>
</feature>
<dbReference type="EMBL" id="LJIJ01000087">
    <property type="protein sequence ID" value="ODN03083.1"/>
    <property type="molecule type" value="Genomic_DNA"/>
</dbReference>
<dbReference type="Gene3D" id="3.30.710.10">
    <property type="entry name" value="Potassium Channel Kv1.1, Chain A"/>
    <property type="match status" value="1"/>
</dbReference>
<dbReference type="AlphaFoldDB" id="A0A1D2NCU6"/>
<dbReference type="InterPro" id="IPR000210">
    <property type="entry name" value="BTB/POZ_dom"/>
</dbReference>
<evidence type="ECO:0000313" key="2">
    <source>
        <dbReference type="EMBL" id="ODN03083.1"/>
    </source>
</evidence>
<dbReference type="PANTHER" id="PTHR24410">
    <property type="entry name" value="HL07962P-RELATED"/>
    <property type="match status" value="1"/>
</dbReference>
<comment type="caution">
    <text evidence="2">The sequence shown here is derived from an EMBL/GenBank/DDBJ whole genome shotgun (WGS) entry which is preliminary data.</text>
</comment>